<comment type="pathway">
    <text evidence="3">Porphyrin-containing compound metabolism; protoporphyrin-IX biosynthesis; protoporphyrin-IX from protoporphyrinogen-IX: step 1/1.</text>
</comment>
<keyword evidence="7" id="KW-0349">Heme</keyword>
<evidence type="ECO:0000256" key="12">
    <source>
        <dbReference type="ARBA" id="ARBA00023004"/>
    </source>
</evidence>
<evidence type="ECO:0000256" key="7">
    <source>
        <dbReference type="ARBA" id="ARBA00022617"/>
    </source>
</evidence>
<protein>
    <recommendedName>
        <fullName evidence="5">Protoporphyrinogen IX oxidase</fullName>
    </recommendedName>
</protein>
<comment type="catalytic activity">
    <reaction evidence="14">
        <text>protoporphyrinogen IX + 3 A = protoporphyrin IX + 3 AH2</text>
        <dbReference type="Rhea" id="RHEA:62000"/>
        <dbReference type="ChEBI" id="CHEBI:13193"/>
        <dbReference type="ChEBI" id="CHEBI:17499"/>
        <dbReference type="ChEBI" id="CHEBI:57306"/>
        <dbReference type="ChEBI" id="CHEBI:57307"/>
    </reaction>
</comment>
<dbReference type="PANTHER" id="PTHR40255">
    <property type="entry name" value="UPF0093 MEMBRANE PROTEIN SLR1790"/>
    <property type="match status" value="1"/>
</dbReference>
<organism evidence="16 17">
    <name type="scientific">Novosphingobium rhizovicinum</name>
    <dbReference type="NCBI Taxonomy" id="3228928"/>
    <lineage>
        <taxon>Bacteria</taxon>
        <taxon>Pseudomonadati</taxon>
        <taxon>Pseudomonadota</taxon>
        <taxon>Alphaproteobacteria</taxon>
        <taxon>Sphingomonadales</taxon>
        <taxon>Sphingomonadaceae</taxon>
        <taxon>Novosphingobium</taxon>
    </lineage>
</organism>
<sequence length="166" mass="17939">MMLAIGIVKGIHIIGIALWGAGLIALPLLLARHMSGDQQQEYARVRRFSHYGYTHLLTPAAVLAVAAGTGLIFLREVFVPWMFAKLVLVGGLVALHAAIGTVVVGMGEHTNERQPPHPAFFLLPAITLLGAILLVVLSKPDLGEDLVPNWLHSPREIQLPLDEVPT</sequence>
<dbReference type="Proteomes" id="UP001556118">
    <property type="component" value="Unassembled WGS sequence"/>
</dbReference>
<evidence type="ECO:0000256" key="3">
    <source>
        <dbReference type="ARBA" id="ARBA00005073"/>
    </source>
</evidence>
<gene>
    <name evidence="16" type="ORF">ABUH87_08020</name>
</gene>
<evidence type="ECO:0000256" key="8">
    <source>
        <dbReference type="ARBA" id="ARBA00022692"/>
    </source>
</evidence>
<dbReference type="PANTHER" id="PTHR40255:SF1">
    <property type="entry name" value="PROTOPORPHYRINOGEN IX OXIDASE"/>
    <property type="match status" value="1"/>
</dbReference>
<evidence type="ECO:0000313" key="16">
    <source>
        <dbReference type="EMBL" id="MEW9855127.1"/>
    </source>
</evidence>
<evidence type="ECO:0000256" key="14">
    <source>
        <dbReference type="ARBA" id="ARBA00048390"/>
    </source>
</evidence>
<keyword evidence="13 15" id="KW-0472">Membrane</keyword>
<keyword evidence="11" id="KW-0560">Oxidoreductase</keyword>
<name>A0ABV3RB47_9SPHN</name>
<keyword evidence="10 15" id="KW-1133">Transmembrane helix</keyword>
<evidence type="ECO:0000256" key="5">
    <source>
        <dbReference type="ARBA" id="ARBA00017504"/>
    </source>
</evidence>
<keyword evidence="9" id="KW-0479">Metal-binding</keyword>
<evidence type="ECO:0000256" key="4">
    <source>
        <dbReference type="ARBA" id="ARBA00006501"/>
    </source>
</evidence>
<dbReference type="InterPro" id="IPR005265">
    <property type="entry name" value="HemJ-like"/>
</dbReference>
<feature type="transmembrane region" description="Helical" evidence="15">
    <location>
        <begin position="52"/>
        <end position="74"/>
    </location>
</feature>
<keyword evidence="17" id="KW-1185">Reference proteome</keyword>
<evidence type="ECO:0000256" key="11">
    <source>
        <dbReference type="ARBA" id="ARBA00023002"/>
    </source>
</evidence>
<evidence type="ECO:0000256" key="9">
    <source>
        <dbReference type="ARBA" id="ARBA00022723"/>
    </source>
</evidence>
<keyword evidence="8 15" id="KW-0812">Transmembrane</keyword>
<feature type="transmembrane region" description="Helical" evidence="15">
    <location>
        <begin position="86"/>
        <end position="107"/>
    </location>
</feature>
<dbReference type="Pfam" id="PF03653">
    <property type="entry name" value="UPF0093"/>
    <property type="match status" value="1"/>
</dbReference>
<evidence type="ECO:0000256" key="6">
    <source>
        <dbReference type="ARBA" id="ARBA00022475"/>
    </source>
</evidence>
<comment type="subcellular location">
    <subcellularLocation>
        <location evidence="2">Cell membrane</location>
        <topology evidence="2">Multi-pass membrane protein</topology>
    </subcellularLocation>
</comment>
<evidence type="ECO:0000256" key="1">
    <source>
        <dbReference type="ARBA" id="ARBA00001970"/>
    </source>
</evidence>
<evidence type="ECO:0000256" key="15">
    <source>
        <dbReference type="SAM" id="Phobius"/>
    </source>
</evidence>
<proteinExistence type="inferred from homology"/>
<evidence type="ECO:0000313" key="17">
    <source>
        <dbReference type="Proteomes" id="UP001556118"/>
    </source>
</evidence>
<keyword evidence="12" id="KW-0408">Iron</keyword>
<comment type="cofactor">
    <cofactor evidence="1">
        <name>heme b</name>
        <dbReference type="ChEBI" id="CHEBI:60344"/>
    </cofactor>
</comment>
<evidence type="ECO:0000256" key="2">
    <source>
        <dbReference type="ARBA" id="ARBA00004651"/>
    </source>
</evidence>
<evidence type="ECO:0000256" key="13">
    <source>
        <dbReference type="ARBA" id="ARBA00023136"/>
    </source>
</evidence>
<dbReference type="RefSeq" id="WP_367772307.1">
    <property type="nucleotide sequence ID" value="NZ_JBFNXR010000022.1"/>
</dbReference>
<comment type="caution">
    <text evidence="16">The sequence shown here is derived from an EMBL/GenBank/DDBJ whole genome shotgun (WGS) entry which is preliminary data.</text>
</comment>
<keyword evidence="6" id="KW-1003">Cell membrane</keyword>
<comment type="similarity">
    <text evidence="4">Belongs to the HemJ family.</text>
</comment>
<reference evidence="16 17" key="1">
    <citation type="submission" date="2024-06" db="EMBL/GenBank/DDBJ databases">
        <title>Novosphingobium rhizovicinus M1R2S20.</title>
        <authorList>
            <person name="Sun J.-Q."/>
        </authorList>
    </citation>
    <scope>NUCLEOTIDE SEQUENCE [LARGE SCALE GENOMIC DNA]</scope>
    <source>
        <strain evidence="16 17">M1R2S20</strain>
    </source>
</reference>
<dbReference type="EMBL" id="JBFNXR010000022">
    <property type="protein sequence ID" value="MEW9855127.1"/>
    <property type="molecule type" value="Genomic_DNA"/>
</dbReference>
<accession>A0ABV3RB47</accession>
<feature type="transmembrane region" description="Helical" evidence="15">
    <location>
        <begin position="119"/>
        <end position="138"/>
    </location>
</feature>
<feature type="transmembrane region" description="Helical" evidence="15">
    <location>
        <begin position="12"/>
        <end position="31"/>
    </location>
</feature>
<evidence type="ECO:0000256" key="10">
    <source>
        <dbReference type="ARBA" id="ARBA00022989"/>
    </source>
</evidence>